<keyword evidence="5" id="KW-1185">Reference proteome</keyword>
<dbReference type="EMBL" id="LAQI01000099">
    <property type="protein sequence ID" value="KKY20554.1"/>
    <property type="molecule type" value="Genomic_DNA"/>
</dbReference>
<evidence type="ECO:0000313" key="4">
    <source>
        <dbReference type="Proteomes" id="UP000034182"/>
    </source>
</evidence>
<protein>
    <submittedName>
        <fullName evidence="3">Uncharacterized protein</fullName>
    </submittedName>
</protein>
<dbReference type="Proteomes" id="UP001430584">
    <property type="component" value="Unassembled WGS sequence"/>
</dbReference>
<sequence length="134" mass="14488">MFSLKVVLAFVAIQACLLTVPVKADPDFCDKLKDALGDGALRRRADPINNSEQSSVTGIVPSKCDWETGTQEDGEGKKACVDYCKGLFRDQDACNDSRCLAWNGGYELTGPHEGEKKDGLCYCTCGCPNIDGDE</sequence>
<reference evidence="3 4" key="1">
    <citation type="submission" date="2015-03" db="EMBL/GenBank/DDBJ databases">
        <authorList>
            <person name="Morales-Cruz A."/>
            <person name="Amrine K.C."/>
            <person name="Cantu D."/>
        </authorList>
    </citation>
    <scope>NUCLEOTIDE SEQUENCE [LARGE SCALE GENOMIC DNA]</scope>
    <source>
        <strain evidence="3">DS831</strain>
    </source>
</reference>
<reference evidence="3 4" key="2">
    <citation type="submission" date="2015-05" db="EMBL/GenBank/DDBJ databases">
        <title>Distinctive expansion of gene families associated with plant cell wall degradation and secondary metabolism in the genomes of grapevine trunk pathogens.</title>
        <authorList>
            <person name="Lawrence D.P."/>
            <person name="Travadon R."/>
            <person name="Rolshausen P.E."/>
            <person name="Baumgartner K."/>
        </authorList>
    </citation>
    <scope>NUCLEOTIDE SEQUENCE [LARGE SCALE GENOMIC DNA]</scope>
    <source>
        <strain evidence="3">DS831</strain>
    </source>
</reference>
<dbReference type="RefSeq" id="XP_066635265.1">
    <property type="nucleotide sequence ID" value="XM_066775146.1"/>
</dbReference>
<feature type="chain" id="PRO_5002543366" evidence="1">
    <location>
        <begin position="25"/>
        <end position="134"/>
    </location>
</feature>
<keyword evidence="1" id="KW-0732">Signal</keyword>
<accession>A0A0G2EDI7</accession>
<proteinExistence type="predicted"/>
<evidence type="ECO:0000313" key="5">
    <source>
        <dbReference type="Proteomes" id="UP001430584"/>
    </source>
</evidence>
<gene>
    <name evidence="2" type="ORF">SLS55_003675</name>
    <name evidence="3" type="ORF">UCDDS831_g04601</name>
</gene>
<evidence type="ECO:0000313" key="2">
    <source>
        <dbReference type="EMBL" id="KAL0262236.1"/>
    </source>
</evidence>
<dbReference type="PROSITE" id="PS51257">
    <property type="entry name" value="PROKAR_LIPOPROTEIN"/>
    <property type="match status" value="1"/>
</dbReference>
<feature type="signal peptide" evidence="1">
    <location>
        <begin position="1"/>
        <end position="24"/>
    </location>
</feature>
<dbReference type="GeneID" id="92007760"/>
<evidence type="ECO:0000256" key="1">
    <source>
        <dbReference type="SAM" id="SignalP"/>
    </source>
</evidence>
<dbReference type="EMBL" id="JAJVCZ030000003">
    <property type="protein sequence ID" value="KAL0262236.1"/>
    <property type="molecule type" value="Genomic_DNA"/>
</dbReference>
<reference evidence="2 5" key="3">
    <citation type="submission" date="2024-02" db="EMBL/GenBank/DDBJ databases">
        <title>De novo assembly and annotation of 12 fungi associated with fruit tree decline syndrome in Ontario, Canada.</title>
        <authorList>
            <person name="Sulman M."/>
            <person name="Ellouze W."/>
            <person name="Ilyukhin E."/>
        </authorList>
    </citation>
    <scope>NUCLEOTIDE SEQUENCE [LARGE SCALE GENOMIC DNA]</scope>
    <source>
        <strain evidence="2 5">FDS-637</strain>
    </source>
</reference>
<name>A0A0G2EDI7_9PEZI</name>
<comment type="caution">
    <text evidence="3">The sequence shown here is derived from an EMBL/GenBank/DDBJ whole genome shotgun (WGS) entry which is preliminary data.</text>
</comment>
<organism evidence="3 4">
    <name type="scientific">Diplodia seriata</name>
    <dbReference type="NCBI Taxonomy" id="420778"/>
    <lineage>
        <taxon>Eukaryota</taxon>
        <taxon>Fungi</taxon>
        <taxon>Dikarya</taxon>
        <taxon>Ascomycota</taxon>
        <taxon>Pezizomycotina</taxon>
        <taxon>Dothideomycetes</taxon>
        <taxon>Dothideomycetes incertae sedis</taxon>
        <taxon>Botryosphaeriales</taxon>
        <taxon>Botryosphaeriaceae</taxon>
        <taxon>Diplodia</taxon>
    </lineage>
</organism>
<dbReference type="Proteomes" id="UP000034182">
    <property type="component" value="Unassembled WGS sequence"/>
</dbReference>
<dbReference type="AlphaFoldDB" id="A0A0G2EDI7"/>
<evidence type="ECO:0000313" key="3">
    <source>
        <dbReference type="EMBL" id="KKY20554.1"/>
    </source>
</evidence>